<dbReference type="InterPro" id="IPR002763">
    <property type="entry name" value="DUF72"/>
</dbReference>
<dbReference type="Proteomes" id="UP000062398">
    <property type="component" value="Chromosome"/>
</dbReference>
<dbReference type="Proteomes" id="UP000062475">
    <property type="component" value="Chromosome"/>
</dbReference>
<accession>A0A088E4A7</accession>
<dbReference type="Proteomes" id="UP000029084">
    <property type="component" value="Chromosome"/>
</dbReference>
<dbReference type="PANTHER" id="PTHR30348">
    <property type="entry name" value="UNCHARACTERIZED PROTEIN YECE"/>
    <property type="match status" value="1"/>
</dbReference>
<organism evidence="1 7">
    <name type="scientific">Metallosphaera sedula</name>
    <dbReference type="NCBI Taxonomy" id="43687"/>
    <lineage>
        <taxon>Archaea</taxon>
        <taxon>Thermoproteota</taxon>
        <taxon>Thermoprotei</taxon>
        <taxon>Sulfolobales</taxon>
        <taxon>Sulfolobaceae</taxon>
        <taxon>Metallosphaera</taxon>
    </lineage>
</organism>
<dbReference type="Proteomes" id="UP000068832">
    <property type="component" value="Chromosome"/>
</dbReference>
<dbReference type="Gene3D" id="3.20.20.410">
    <property type="entry name" value="Protein of unknown function UPF0759"/>
    <property type="match status" value="1"/>
</dbReference>
<evidence type="ECO:0000313" key="9">
    <source>
        <dbReference type="Proteomes" id="UP000061362"/>
    </source>
</evidence>
<proteinExistence type="predicted"/>
<evidence type="ECO:0000313" key="1">
    <source>
        <dbReference type="EMBL" id="AIM26582.1"/>
    </source>
</evidence>
<dbReference type="EMBL" id="CP008822">
    <property type="protein sequence ID" value="AIM26582.1"/>
    <property type="molecule type" value="Genomic_DNA"/>
</dbReference>
<dbReference type="PANTHER" id="PTHR30348:SF4">
    <property type="entry name" value="DUF72 DOMAIN-CONTAINING PROTEIN"/>
    <property type="match status" value="1"/>
</dbReference>
<dbReference type="EMBL" id="CP012173">
    <property type="protein sequence ID" value="AKV75806.1"/>
    <property type="molecule type" value="Genomic_DNA"/>
</dbReference>
<evidence type="ECO:0008006" key="13">
    <source>
        <dbReference type="Google" id="ProtNLM"/>
    </source>
</evidence>
<evidence type="ECO:0000313" key="8">
    <source>
        <dbReference type="Proteomes" id="UP000056255"/>
    </source>
</evidence>
<dbReference type="EMBL" id="CP012172">
    <property type="protein sequence ID" value="AKV73564.1"/>
    <property type="molecule type" value="Genomic_DNA"/>
</dbReference>
<dbReference type="Proteomes" id="UP000056255">
    <property type="component" value="Chromosome"/>
</dbReference>
<dbReference type="AlphaFoldDB" id="A0A088E4A7"/>
<dbReference type="EMBL" id="CP012174">
    <property type="protein sequence ID" value="AKV78054.1"/>
    <property type="molecule type" value="Genomic_DNA"/>
</dbReference>
<evidence type="ECO:0000313" key="3">
    <source>
        <dbReference type="EMBL" id="AKV75806.1"/>
    </source>
</evidence>
<dbReference type="InterPro" id="IPR036520">
    <property type="entry name" value="UPF0759_sf"/>
</dbReference>
<dbReference type="Pfam" id="PF01904">
    <property type="entry name" value="DUF72"/>
    <property type="match status" value="1"/>
</dbReference>
<gene>
    <name evidence="1" type="ORF">HA72_0418</name>
    <name evidence="2" type="ORF">MsedA_0431</name>
    <name evidence="3" type="ORF">MsedB_0431</name>
    <name evidence="4" type="ORF">MsedC_0430</name>
    <name evidence="5" type="ORF">MsedD_0431</name>
    <name evidence="6" type="ORF">MsedE_0431</name>
</gene>
<sequence length="217" mass="26256">MKIYVGTSGWSYPWNKRRSLEWYVENTPFQAVELNSSFYRLPKPSTVKAWLGFNLKWSIKVHREITHVKRLKDVDMRSFMELFRDLNPRFYLFQLPPSFKRNEENERRVLDMLKEVSNAIFEFRDKSWFESPPKVPLVSVDSPMGTYIFQGKVVYLRMHGRERWYFHNYTDQELIDVAKKIVEINPEETYVFFNNDLWMLENGKRFLDILKSMLGKE</sequence>
<reference evidence="9 10" key="2">
    <citation type="journal article" date="2015" name="Genome Announc.">
        <title>Complete Genome Sequences of Evolved Arsenate-Resistant Metallosphaera sedula Strains.</title>
        <authorList>
            <person name="Ai C."/>
            <person name="McCarthy S."/>
            <person name="Schackwitz W."/>
            <person name="Martin J."/>
            <person name="Lipzen A."/>
            <person name="Blum P."/>
        </authorList>
    </citation>
    <scope>NUCLEOTIDE SEQUENCE [LARGE SCALE GENOMIC DNA]</scope>
    <source>
        <strain evidence="4 10">ARS120-1</strain>
        <strain evidence="5 9">ARS120-2</strain>
        <strain evidence="2 12">ARS50-1</strain>
        <strain evidence="3 11">ARS50-2</strain>
    </source>
</reference>
<dbReference type="RefSeq" id="WP_012020383.1">
    <property type="nucleotide sequence ID" value="NZ_AP019770.1"/>
</dbReference>
<evidence type="ECO:0000313" key="10">
    <source>
        <dbReference type="Proteomes" id="UP000062398"/>
    </source>
</evidence>
<evidence type="ECO:0000313" key="6">
    <source>
        <dbReference type="EMBL" id="AKV82546.1"/>
    </source>
</evidence>
<dbReference type="EMBL" id="CP012175">
    <property type="protein sequence ID" value="AKV80299.1"/>
    <property type="molecule type" value="Genomic_DNA"/>
</dbReference>
<evidence type="ECO:0000313" key="7">
    <source>
        <dbReference type="Proteomes" id="UP000029084"/>
    </source>
</evidence>
<evidence type="ECO:0000313" key="2">
    <source>
        <dbReference type="EMBL" id="AKV73564.1"/>
    </source>
</evidence>
<dbReference type="GeneID" id="91754865"/>
<evidence type="ECO:0000313" key="12">
    <source>
        <dbReference type="Proteomes" id="UP000068832"/>
    </source>
</evidence>
<evidence type="ECO:0000313" key="4">
    <source>
        <dbReference type="EMBL" id="AKV78054.1"/>
    </source>
</evidence>
<dbReference type="PATRIC" id="fig|43687.5.peg.429"/>
<dbReference type="Proteomes" id="UP000061362">
    <property type="component" value="Chromosome"/>
</dbReference>
<dbReference type="SUPFAM" id="SSF117396">
    <property type="entry name" value="TM1631-like"/>
    <property type="match status" value="1"/>
</dbReference>
<dbReference type="OMA" id="FFNNDHW"/>
<protein>
    <recommendedName>
        <fullName evidence="13">DUF72 domain-containing protein</fullName>
    </recommendedName>
</protein>
<evidence type="ECO:0000313" key="5">
    <source>
        <dbReference type="EMBL" id="AKV80299.1"/>
    </source>
</evidence>
<reference evidence="1 7" key="1">
    <citation type="journal article" date="2014" name="J. Bacteriol.">
        <title>Role of an Archaeal PitA Transporter in the Copper and Arsenic Resistance of Metallosphaera sedula, an Extreme Thermoacidophile.</title>
        <authorList>
            <person name="McCarthy S."/>
            <person name="Ai C."/>
            <person name="Wheaton G."/>
            <person name="Tevatia R."/>
            <person name="Eckrich V."/>
            <person name="Kelly R."/>
            <person name="Blum P."/>
        </authorList>
    </citation>
    <scope>NUCLEOTIDE SEQUENCE [LARGE SCALE GENOMIC DNA]</scope>
    <source>
        <strain evidence="1 7">CuR1</strain>
    </source>
</reference>
<dbReference type="EMBL" id="CP012176">
    <property type="protein sequence ID" value="AKV82546.1"/>
    <property type="molecule type" value="Genomic_DNA"/>
</dbReference>
<name>A0A088E4A7_9CREN</name>
<dbReference type="OrthoDB" id="35747at2157"/>
<reference evidence="6 8" key="3">
    <citation type="submission" date="2015-07" db="EMBL/GenBank/DDBJ databases">
        <title>Physiological, transcriptional responses and genome re-sequencing of acid resistant extremely thermoacidophilic Metallosphaera sedula SARC-M1.</title>
        <authorList>
            <person name="Ai C."/>
            <person name="McCarthy S."/>
            <person name="Eckrich V."/>
            <person name="Rudrappa D."/>
            <person name="Qiu G."/>
            <person name="Blum P."/>
        </authorList>
    </citation>
    <scope>NUCLEOTIDE SEQUENCE [LARGE SCALE GENOMIC DNA]</scope>
    <source>
        <strain evidence="6 8">SARC-M1</strain>
    </source>
</reference>
<evidence type="ECO:0000313" key="11">
    <source>
        <dbReference type="Proteomes" id="UP000062475"/>
    </source>
</evidence>